<dbReference type="Pfam" id="PF08016">
    <property type="entry name" value="PKD_channel"/>
    <property type="match status" value="1"/>
</dbReference>
<comment type="caution">
    <text evidence="9">The sequence shown here is derived from an EMBL/GenBank/DDBJ whole genome shotgun (WGS) entry which is preliminary data.</text>
</comment>
<comment type="similarity">
    <text evidence="2">Belongs to the polycystin family.</text>
</comment>
<feature type="compositionally biased region" description="Low complexity" evidence="6">
    <location>
        <begin position="537"/>
        <end position="550"/>
    </location>
</feature>
<dbReference type="PANTHER" id="PTHR10877">
    <property type="entry name" value="POLYCYSTIN FAMILY MEMBER"/>
    <property type="match status" value="1"/>
</dbReference>
<dbReference type="InterPro" id="IPR003915">
    <property type="entry name" value="PKD_2"/>
</dbReference>
<dbReference type="STRING" id="188477.A0A433SRY7"/>
<feature type="compositionally biased region" description="Basic and acidic residues" evidence="6">
    <location>
        <begin position="648"/>
        <end position="660"/>
    </location>
</feature>
<dbReference type="GO" id="GO:0005262">
    <property type="term" value="F:calcium channel activity"/>
    <property type="evidence" value="ECO:0007669"/>
    <property type="project" value="TreeGrafter"/>
</dbReference>
<evidence type="ECO:0000256" key="1">
    <source>
        <dbReference type="ARBA" id="ARBA00004141"/>
    </source>
</evidence>
<dbReference type="GO" id="GO:0050982">
    <property type="term" value="P:detection of mechanical stimulus"/>
    <property type="evidence" value="ECO:0007669"/>
    <property type="project" value="TreeGrafter"/>
</dbReference>
<feature type="compositionally biased region" description="Low complexity" evidence="6">
    <location>
        <begin position="588"/>
        <end position="608"/>
    </location>
</feature>
<dbReference type="PANTHER" id="PTHR10877:SF194">
    <property type="entry name" value="LOCATION OF VULVA DEFECTIVE 1"/>
    <property type="match status" value="1"/>
</dbReference>
<dbReference type="EMBL" id="RQTK01001133">
    <property type="protein sequence ID" value="RUS71984.1"/>
    <property type="molecule type" value="Genomic_DNA"/>
</dbReference>
<feature type="region of interest" description="Disordered" evidence="6">
    <location>
        <begin position="262"/>
        <end position="308"/>
    </location>
</feature>
<feature type="transmembrane region" description="Helical" evidence="7">
    <location>
        <begin position="110"/>
        <end position="136"/>
    </location>
</feature>
<dbReference type="InterPro" id="IPR013122">
    <property type="entry name" value="PKD1_2_channel"/>
</dbReference>
<evidence type="ECO:0000256" key="5">
    <source>
        <dbReference type="ARBA" id="ARBA00023136"/>
    </source>
</evidence>
<reference evidence="9 10" key="1">
    <citation type="submission" date="2019-01" db="EMBL/GenBank/DDBJ databases">
        <title>A draft genome assembly of the solar-powered sea slug Elysia chlorotica.</title>
        <authorList>
            <person name="Cai H."/>
            <person name="Li Q."/>
            <person name="Fang X."/>
            <person name="Li J."/>
            <person name="Curtis N.E."/>
            <person name="Altenburger A."/>
            <person name="Shibata T."/>
            <person name="Feng M."/>
            <person name="Maeda T."/>
            <person name="Schwartz J.A."/>
            <person name="Shigenobu S."/>
            <person name="Lundholm N."/>
            <person name="Nishiyama T."/>
            <person name="Yang H."/>
            <person name="Hasebe M."/>
            <person name="Li S."/>
            <person name="Pierce S.K."/>
            <person name="Wang J."/>
        </authorList>
    </citation>
    <scope>NUCLEOTIDE SEQUENCE [LARGE SCALE GENOMIC DNA]</scope>
    <source>
        <strain evidence="9">EC2010</strain>
        <tissue evidence="9">Whole organism of an adult</tissue>
    </source>
</reference>
<evidence type="ECO:0000313" key="9">
    <source>
        <dbReference type="EMBL" id="RUS71984.1"/>
    </source>
</evidence>
<evidence type="ECO:0000259" key="8">
    <source>
        <dbReference type="Pfam" id="PF08016"/>
    </source>
</evidence>
<keyword evidence="5 7" id="KW-0472">Membrane</keyword>
<keyword evidence="3 7" id="KW-0812">Transmembrane</keyword>
<evidence type="ECO:0000256" key="2">
    <source>
        <dbReference type="ARBA" id="ARBA00007200"/>
    </source>
</evidence>
<evidence type="ECO:0000256" key="6">
    <source>
        <dbReference type="SAM" id="MobiDB-lite"/>
    </source>
</evidence>
<protein>
    <recommendedName>
        <fullName evidence="8">Polycystin cation channel PKD1/PKD2 domain-containing protein</fullName>
    </recommendedName>
</protein>
<feature type="transmembrane region" description="Helical" evidence="7">
    <location>
        <begin position="76"/>
        <end position="98"/>
    </location>
</feature>
<feature type="transmembrane region" description="Helical" evidence="7">
    <location>
        <begin position="183"/>
        <end position="208"/>
    </location>
</feature>
<comment type="subcellular location">
    <subcellularLocation>
        <location evidence="1">Membrane</location>
        <topology evidence="1">Multi-pass membrane protein</topology>
    </subcellularLocation>
</comment>
<feature type="compositionally biased region" description="Polar residues" evidence="6">
    <location>
        <begin position="510"/>
        <end position="522"/>
    </location>
</feature>
<dbReference type="GO" id="GO:0016020">
    <property type="term" value="C:membrane"/>
    <property type="evidence" value="ECO:0007669"/>
    <property type="project" value="UniProtKB-SubCell"/>
</dbReference>
<sequence length="684" mass="75792">MFSFFVVYLAAVLVCRLRSQTCLEFFTQVWNWVDLFVVITALAQSALYVTCVVTATEQVDDFLSDRLVPSPLGVTILLHGILRWTQGLLVFLLCFKIVRQVRFCRPLYKFYITLSTASGPLLAVMLIFTVLLLIYAQFGYLLYSSSAASFRSLETSLGSLVGVLGSRTDFSPLFDAQRVLTHLFFLSFVFVAYGVALSLSLAVLSWSLKRSREQMSYKTTLDTRDYEMIDFMLKRFRLMAGIDKPKPAFRHVKFAGLPSLPSRATSSNMSSRQSCRLREDSHLTGSSRPSITSVSRRSSLASDSAISSDDVGGAAITVGYSLEMNEELQSMDYLMASVLPTWEQVLRTLQKVEDLDKNEDESVRHLQDAVKKSKQPAKWATQRPAKFKLPNTKPIMGKPPLDPKATFARFKGHTGSRSITVLAGRNTMTPPSTFASDNALGQYASRNLRPFSDQGIRHDPKRFLHLSSHQDQTKGSGDNHDYDDTVDVIADVEEIMSKCRPSYGRPPSSVFAQRRQSGTPDQTIPPAHGFDRRRHSTPPSASSAGSSSTGLRRGSPDPGFFNESTRIANTTSSGTNSASSVRSDIDLSKSNNIIDSSSSNKHNSSSSHDTNKSYRNDSSKKDTNRFNKVSTNASNSGDRALVVGLKQSDVRKVRPDKLPEVPDIVPGHDRQRKRGNISGSFTAR</sequence>
<evidence type="ECO:0000313" key="10">
    <source>
        <dbReference type="Proteomes" id="UP000271974"/>
    </source>
</evidence>
<gene>
    <name evidence="9" type="ORF">EGW08_020254</name>
</gene>
<accession>A0A433SRY7</accession>
<feature type="compositionally biased region" description="Polar residues" evidence="6">
    <location>
        <begin position="262"/>
        <end position="274"/>
    </location>
</feature>
<feature type="compositionally biased region" description="Polar residues" evidence="6">
    <location>
        <begin position="626"/>
        <end position="637"/>
    </location>
</feature>
<feature type="compositionally biased region" description="Low complexity" evidence="6">
    <location>
        <begin position="284"/>
        <end position="308"/>
    </location>
</feature>
<name>A0A433SRY7_ELYCH</name>
<dbReference type="Proteomes" id="UP000271974">
    <property type="component" value="Unassembled WGS sequence"/>
</dbReference>
<evidence type="ECO:0000256" key="3">
    <source>
        <dbReference type="ARBA" id="ARBA00022692"/>
    </source>
</evidence>
<dbReference type="PRINTS" id="PR01433">
    <property type="entry name" value="POLYCYSTIN2"/>
</dbReference>
<evidence type="ECO:0000256" key="7">
    <source>
        <dbReference type="SAM" id="Phobius"/>
    </source>
</evidence>
<feature type="compositionally biased region" description="Low complexity" evidence="6">
    <location>
        <begin position="568"/>
        <end position="580"/>
    </location>
</feature>
<proteinExistence type="inferred from homology"/>
<feature type="region of interest" description="Disordered" evidence="6">
    <location>
        <begin position="498"/>
        <end position="684"/>
    </location>
</feature>
<dbReference type="InterPro" id="IPR051223">
    <property type="entry name" value="Polycystin"/>
</dbReference>
<feature type="domain" description="Polycystin cation channel PKD1/PKD2" evidence="8">
    <location>
        <begin position="2"/>
        <end position="208"/>
    </location>
</feature>
<feature type="compositionally biased region" description="Basic and acidic residues" evidence="6">
    <location>
        <begin position="609"/>
        <end position="625"/>
    </location>
</feature>
<keyword evidence="4 7" id="KW-1133">Transmembrane helix</keyword>
<organism evidence="9 10">
    <name type="scientific">Elysia chlorotica</name>
    <name type="common">Eastern emerald elysia</name>
    <name type="synonym">Sea slug</name>
    <dbReference type="NCBI Taxonomy" id="188477"/>
    <lineage>
        <taxon>Eukaryota</taxon>
        <taxon>Metazoa</taxon>
        <taxon>Spiralia</taxon>
        <taxon>Lophotrochozoa</taxon>
        <taxon>Mollusca</taxon>
        <taxon>Gastropoda</taxon>
        <taxon>Heterobranchia</taxon>
        <taxon>Euthyneura</taxon>
        <taxon>Panpulmonata</taxon>
        <taxon>Sacoglossa</taxon>
        <taxon>Placobranchoidea</taxon>
        <taxon>Plakobranchidae</taxon>
        <taxon>Elysia</taxon>
    </lineage>
</organism>
<evidence type="ECO:0000256" key="4">
    <source>
        <dbReference type="ARBA" id="ARBA00022989"/>
    </source>
</evidence>
<dbReference type="AlphaFoldDB" id="A0A433SRY7"/>
<dbReference type="OrthoDB" id="6120692at2759"/>
<keyword evidence="10" id="KW-1185">Reference proteome</keyword>
<dbReference type="GO" id="GO:0005509">
    <property type="term" value="F:calcium ion binding"/>
    <property type="evidence" value="ECO:0007669"/>
    <property type="project" value="InterPro"/>
</dbReference>